<proteinExistence type="inferred from homology"/>
<dbReference type="Pfam" id="PF01138">
    <property type="entry name" value="RNase_PH"/>
    <property type="match status" value="1"/>
</dbReference>
<evidence type="ECO:0000313" key="13">
    <source>
        <dbReference type="Proteomes" id="UP000799118"/>
    </source>
</evidence>
<reference evidence="12" key="1">
    <citation type="journal article" date="2019" name="Environ. Microbiol.">
        <title>Fungal ecological strategies reflected in gene transcription - a case study of two litter decomposers.</title>
        <authorList>
            <person name="Barbi F."/>
            <person name="Kohler A."/>
            <person name="Barry K."/>
            <person name="Baskaran P."/>
            <person name="Daum C."/>
            <person name="Fauchery L."/>
            <person name="Ihrmark K."/>
            <person name="Kuo A."/>
            <person name="LaButti K."/>
            <person name="Lipzen A."/>
            <person name="Morin E."/>
            <person name="Grigoriev I.V."/>
            <person name="Henrissat B."/>
            <person name="Lindahl B."/>
            <person name="Martin F."/>
        </authorList>
    </citation>
    <scope>NUCLEOTIDE SEQUENCE</scope>
    <source>
        <strain evidence="12">JB14</strain>
    </source>
</reference>
<dbReference type="GO" id="GO:0016075">
    <property type="term" value="P:rRNA catabolic process"/>
    <property type="evidence" value="ECO:0007669"/>
    <property type="project" value="TreeGrafter"/>
</dbReference>
<protein>
    <submittedName>
        <fullName evidence="12">Ribosomal protein S5 domain 2-like protein</fullName>
    </submittedName>
</protein>
<keyword evidence="6" id="KW-0271">Exosome</keyword>
<evidence type="ECO:0000259" key="10">
    <source>
        <dbReference type="Pfam" id="PF01138"/>
    </source>
</evidence>
<accession>A0A6A4GQN0</accession>
<dbReference type="GO" id="GO:0005840">
    <property type="term" value="C:ribosome"/>
    <property type="evidence" value="ECO:0007669"/>
    <property type="project" value="UniProtKB-KW"/>
</dbReference>
<dbReference type="SUPFAM" id="SSF54211">
    <property type="entry name" value="Ribosomal protein S5 domain 2-like"/>
    <property type="match status" value="1"/>
</dbReference>
<dbReference type="EMBL" id="ML769797">
    <property type="protein sequence ID" value="KAE9387484.1"/>
    <property type="molecule type" value="Genomic_DNA"/>
</dbReference>
<comment type="similarity">
    <text evidence="3">Belongs to the RNase PH family.</text>
</comment>
<dbReference type="Gene3D" id="3.30.230.70">
    <property type="entry name" value="GHMP Kinase, N-terminal domain"/>
    <property type="match status" value="1"/>
</dbReference>
<feature type="region of interest" description="Disordered" evidence="9">
    <location>
        <begin position="1"/>
        <end position="42"/>
    </location>
</feature>
<dbReference type="SUPFAM" id="SSF55666">
    <property type="entry name" value="Ribonuclease PH domain 2-like"/>
    <property type="match status" value="1"/>
</dbReference>
<keyword evidence="13" id="KW-1185">Reference proteome</keyword>
<keyword evidence="5" id="KW-0698">rRNA processing</keyword>
<evidence type="ECO:0000256" key="2">
    <source>
        <dbReference type="ARBA" id="ARBA00004496"/>
    </source>
</evidence>
<evidence type="ECO:0000256" key="6">
    <source>
        <dbReference type="ARBA" id="ARBA00022835"/>
    </source>
</evidence>
<keyword evidence="8" id="KW-0539">Nucleus</keyword>
<dbReference type="Pfam" id="PF03725">
    <property type="entry name" value="RNase_PH_C"/>
    <property type="match status" value="1"/>
</dbReference>
<evidence type="ECO:0000256" key="7">
    <source>
        <dbReference type="ARBA" id="ARBA00022884"/>
    </source>
</evidence>
<dbReference type="PANTHER" id="PTHR11953:SF2">
    <property type="entry name" value="EXOSOME COMPLEX COMPONENT MTR3"/>
    <property type="match status" value="1"/>
</dbReference>
<feature type="compositionally biased region" description="Basic and acidic residues" evidence="9">
    <location>
        <begin position="1"/>
        <end position="12"/>
    </location>
</feature>
<dbReference type="GO" id="GO:0071028">
    <property type="term" value="P:nuclear mRNA surveillance"/>
    <property type="evidence" value="ECO:0007669"/>
    <property type="project" value="TreeGrafter"/>
</dbReference>
<dbReference type="Proteomes" id="UP000799118">
    <property type="component" value="Unassembled WGS sequence"/>
</dbReference>
<dbReference type="InterPro" id="IPR027408">
    <property type="entry name" value="PNPase/RNase_PH_dom_sf"/>
</dbReference>
<dbReference type="GO" id="GO:0071051">
    <property type="term" value="P:poly(A)-dependent snoRNA 3'-end processing"/>
    <property type="evidence" value="ECO:0007669"/>
    <property type="project" value="TreeGrafter"/>
</dbReference>
<evidence type="ECO:0000256" key="4">
    <source>
        <dbReference type="ARBA" id="ARBA00022490"/>
    </source>
</evidence>
<dbReference type="InterPro" id="IPR036345">
    <property type="entry name" value="ExoRNase_PH_dom2_sf"/>
</dbReference>
<evidence type="ECO:0000259" key="11">
    <source>
        <dbReference type="Pfam" id="PF03725"/>
    </source>
</evidence>
<keyword evidence="4" id="KW-0963">Cytoplasm</keyword>
<dbReference type="PANTHER" id="PTHR11953">
    <property type="entry name" value="EXOSOME COMPLEX COMPONENT"/>
    <property type="match status" value="1"/>
</dbReference>
<dbReference type="GO" id="GO:0000177">
    <property type="term" value="C:cytoplasmic exosome (RNase complex)"/>
    <property type="evidence" value="ECO:0007669"/>
    <property type="project" value="TreeGrafter"/>
</dbReference>
<dbReference type="GO" id="GO:0000176">
    <property type="term" value="C:nuclear exosome (RNase complex)"/>
    <property type="evidence" value="ECO:0007669"/>
    <property type="project" value="UniProtKB-ARBA"/>
</dbReference>
<organism evidence="12 13">
    <name type="scientific">Gymnopus androsaceus JB14</name>
    <dbReference type="NCBI Taxonomy" id="1447944"/>
    <lineage>
        <taxon>Eukaryota</taxon>
        <taxon>Fungi</taxon>
        <taxon>Dikarya</taxon>
        <taxon>Basidiomycota</taxon>
        <taxon>Agaricomycotina</taxon>
        <taxon>Agaricomycetes</taxon>
        <taxon>Agaricomycetidae</taxon>
        <taxon>Agaricales</taxon>
        <taxon>Marasmiineae</taxon>
        <taxon>Omphalotaceae</taxon>
        <taxon>Gymnopus</taxon>
    </lineage>
</organism>
<dbReference type="CDD" id="cd11371">
    <property type="entry name" value="RNase_PH_MTR3"/>
    <property type="match status" value="1"/>
</dbReference>
<name>A0A6A4GQN0_9AGAR</name>
<feature type="domain" description="Exoribonuclease phosphorolytic" evidence="10">
    <location>
        <begin position="45"/>
        <end position="172"/>
    </location>
</feature>
<dbReference type="GO" id="GO:0005730">
    <property type="term" value="C:nucleolus"/>
    <property type="evidence" value="ECO:0007669"/>
    <property type="project" value="TreeGrafter"/>
</dbReference>
<dbReference type="GO" id="GO:0006364">
    <property type="term" value="P:rRNA processing"/>
    <property type="evidence" value="ECO:0007669"/>
    <property type="project" value="UniProtKB-KW"/>
</dbReference>
<dbReference type="GO" id="GO:0003723">
    <property type="term" value="F:RNA binding"/>
    <property type="evidence" value="ECO:0007669"/>
    <property type="project" value="UniProtKB-KW"/>
</dbReference>
<dbReference type="GO" id="GO:0034475">
    <property type="term" value="P:U4 snRNA 3'-end processing"/>
    <property type="evidence" value="ECO:0007669"/>
    <property type="project" value="TreeGrafter"/>
</dbReference>
<evidence type="ECO:0000256" key="3">
    <source>
        <dbReference type="ARBA" id="ARBA00006678"/>
    </source>
</evidence>
<keyword evidence="12" id="KW-0689">Ribosomal protein</keyword>
<dbReference type="InterPro" id="IPR015847">
    <property type="entry name" value="ExoRNase_PH_dom2"/>
</dbReference>
<dbReference type="AlphaFoldDB" id="A0A6A4GQN0"/>
<evidence type="ECO:0000256" key="8">
    <source>
        <dbReference type="ARBA" id="ARBA00023242"/>
    </source>
</evidence>
<keyword evidence="7" id="KW-0694">RNA-binding</keyword>
<gene>
    <name evidence="12" type="ORF">BT96DRAFT_891064</name>
</gene>
<evidence type="ECO:0000256" key="9">
    <source>
        <dbReference type="SAM" id="MobiDB-lite"/>
    </source>
</evidence>
<sequence length="265" mass="28321">MQSAFDRRRINGPEESSPPVFATEALEIPSGNAQKTRKGRNTSDIRPIFLQPGLISQANGSAYIETERIKIACSVYGPRQSKNTVYSEKGRLNVELKFAPFSCERRRAPLRDAEDRSIAVAIQQALLSSVRLEMFPKSTIDVFLVVIEADGIEGCIASGSIAASTALADAGIDMFGLVMSCSAAVVGTEIWIDPTQEESNLADGSLVLACMPALGSVTSVWQSGRMTPSQVLTCIEACESKCTDIHSVVAQSLLDSARAATTTNA</sequence>
<keyword evidence="12" id="KW-0687">Ribonucleoprotein</keyword>
<dbReference type="InterPro" id="IPR001247">
    <property type="entry name" value="ExoRNase_PH_dom1"/>
</dbReference>
<evidence type="ECO:0000256" key="5">
    <source>
        <dbReference type="ARBA" id="ARBA00022552"/>
    </source>
</evidence>
<evidence type="ECO:0000256" key="1">
    <source>
        <dbReference type="ARBA" id="ARBA00004123"/>
    </source>
</evidence>
<dbReference type="InterPro" id="IPR020568">
    <property type="entry name" value="Ribosomal_Su5_D2-typ_SF"/>
</dbReference>
<dbReference type="InterPro" id="IPR050080">
    <property type="entry name" value="RNase_PH"/>
</dbReference>
<evidence type="ECO:0000313" key="12">
    <source>
        <dbReference type="EMBL" id="KAE9387484.1"/>
    </source>
</evidence>
<dbReference type="OrthoDB" id="2504340at2759"/>
<feature type="domain" description="Exoribonuclease phosphorolytic" evidence="11">
    <location>
        <begin position="177"/>
        <end position="237"/>
    </location>
</feature>
<comment type="subcellular location">
    <subcellularLocation>
        <location evidence="2">Cytoplasm</location>
    </subcellularLocation>
    <subcellularLocation>
        <location evidence="1">Nucleus</location>
    </subcellularLocation>
</comment>